<evidence type="ECO:0000256" key="4">
    <source>
        <dbReference type="SAM" id="Coils"/>
    </source>
</evidence>
<organism evidence="8 9">
    <name type="scientific">Novipirellula artificiosorum</name>
    <dbReference type="NCBI Taxonomy" id="2528016"/>
    <lineage>
        <taxon>Bacteria</taxon>
        <taxon>Pseudomonadati</taxon>
        <taxon>Planctomycetota</taxon>
        <taxon>Planctomycetia</taxon>
        <taxon>Pirellulales</taxon>
        <taxon>Pirellulaceae</taxon>
        <taxon>Novipirellula</taxon>
    </lineage>
</organism>
<feature type="coiled-coil region" evidence="4">
    <location>
        <begin position="324"/>
        <end position="358"/>
    </location>
</feature>
<dbReference type="Gene3D" id="1.50.10.10">
    <property type="match status" value="1"/>
</dbReference>
<feature type="domain" description="Cellulase Ig-like" evidence="7">
    <location>
        <begin position="552"/>
        <end position="649"/>
    </location>
</feature>
<sequence precursor="true">MRAIRFLSALVMFTTQASIACSATGAEQVDFGKFWGKPEIKSGKAEILPGGEASGGKAAMLLDFSTEPTDGALGRALLTNSNRKITVSARVKVAGQVKIASLALNLIGGQGGSKPILVANGPGDWQSGNQSVSVPTDVGMIFLNLTFEGQGKVWLADLKIEGALDPAIDGVLNTFAMPIGYAFGSFQEHVKVAGGVAHIVAENGRGGAGYNVAADLSNCGADCPVMVVKRGTQNRASTLKLILQDAGGVKREFSYDLSKASTSEFTPLMPNDGWAVSPAATDEVDRSFDTSMIQSQLLIGDWSGSPLDILIREITLAKPNTELLAQRAAKVAKVNQEIARKQEQSRREEEARARMLREGAEHPADGPELQQVCAVAPNILAVTIQEKRRIPGGQVPYQAQPDDEIRVEKKDHTYLAWEDGRPAMSSARSVWRKDDESGNLKRLGLLVDQGRTITTESRLEGQAITSETLTEPAAYRIGITDEPGKAVQPTDVFRKSKPLDRADNGQAPIRHVVYLKLAEPLQEGTPYTIELHGINTRQPQVTYTHQPHNVRSEAVHVSHVGFRPDDPLKRAYLSVWLGTGGELAYDVQRFELIDAESGQSVYQGDVRLAVPAEQVERMRPEKNHNRTNVYHLDFSDFTTPGTYRVLFPNVGVSYPLRIADDVWLRAFETSMHGLLCHRSGIALGPPVTDYRRPRPFHPADGSKVFRLDRTVLDGESDVVRESLGRLLGTKLDASSLARNDQAWGGYMDAGDWDRRSLHLRVSYLQLELLEMFPTFFEKANLALPTKEANNHLPDLLDEALWNIDFYRRLQDDDGGVGGGVESTAHPRPGETSWQESLLVGVYAPDPVSSYRHAAAAAKAAGLLRRYDKKMADTFAESAQRAWQWADENLDVIDQVRSRGGRVKGTTEETIAEPRALAAVELWRLTGDDTFHAAFLECSAIVGGDPAEQLDATFTYANLPDDVGDTALMQKAREALIVSAEQALEVGCRNGFNTTTRVPQLPMMGFVGYFTTPETIVGPVLTRVHHLTGDAKYLAGAVAATQYTVGANPVNATMTTGLGHDYPRAPLHCDTMRTGDPAPRGITIYGPHDPTKVPDWVKTWVLGKNLVPPAENWPASEFHIDTAGWPEMSEYTVHQSIGPTGYYFAYLAARSGR</sequence>
<dbReference type="InterPro" id="IPR008928">
    <property type="entry name" value="6-hairpin_glycosidase_sf"/>
</dbReference>
<dbReference type="Pfam" id="PF02927">
    <property type="entry name" value="CelD_N"/>
    <property type="match status" value="1"/>
</dbReference>
<comment type="caution">
    <text evidence="8">The sequence shown here is derived from an EMBL/GenBank/DDBJ whole genome shotgun (WGS) entry which is preliminary data.</text>
</comment>
<keyword evidence="8" id="KW-0326">Glycosidase</keyword>
<accession>A0A5C6DYW5</accession>
<proteinExistence type="inferred from homology"/>
<dbReference type="InterPro" id="IPR004197">
    <property type="entry name" value="Cellulase_Ig-like"/>
</dbReference>
<comment type="similarity">
    <text evidence="1">Belongs to the glycosyl hydrolase 9 (cellulase E) family.</text>
</comment>
<evidence type="ECO:0000256" key="1">
    <source>
        <dbReference type="ARBA" id="ARBA00007072"/>
    </source>
</evidence>
<feature type="domain" description="Glycoside hydrolase family 9" evidence="6">
    <location>
        <begin position="740"/>
        <end position="1068"/>
    </location>
</feature>
<evidence type="ECO:0000313" key="9">
    <source>
        <dbReference type="Proteomes" id="UP000319143"/>
    </source>
</evidence>
<dbReference type="Pfam" id="PF00759">
    <property type="entry name" value="Glyco_hydro_9"/>
    <property type="match status" value="1"/>
</dbReference>
<keyword evidence="9" id="KW-1185">Reference proteome</keyword>
<dbReference type="InterPro" id="IPR014756">
    <property type="entry name" value="Ig_E-set"/>
</dbReference>
<dbReference type="GO" id="GO:0000272">
    <property type="term" value="P:polysaccharide catabolic process"/>
    <property type="evidence" value="ECO:0007669"/>
    <property type="project" value="UniProtKB-KW"/>
</dbReference>
<dbReference type="OrthoDB" id="9808897at2"/>
<keyword evidence="3" id="KW-0624">Polysaccharide degradation</keyword>
<dbReference type="PROSITE" id="PS51257">
    <property type="entry name" value="PROKAR_LIPOPROTEIN"/>
    <property type="match status" value="1"/>
</dbReference>
<dbReference type="CDD" id="cd02850">
    <property type="entry name" value="E_set_Cellulase_N"/>
    <property type="match status" value="1"/>
</dbReference>
<dbReference type="InterPro" id="IPR013783">
    <property type="entry name" value="Ig-like_fold"/>
</dbReference>
<evidence type="ECO:0000256" key="3">
    <source>
        <dbReference type="ARBA" id="ARBA00023326"/>
    </source>
</evidence>
<dbReference type="GO" id="GO:0008810">
    <property type="term" value="F:cellulase activity"/>
    <property type="evidence" value="ECO:0007669"/>
    <property type="project" value="UniProtKB-EC"/>
</dbReference>
<dbReference type="SUPFAM" id="SSF81296">
    <property type="entry name" value="E set domains"/>
    <property type="match status" value="1"/>
</dbReference>
<reference evidence="8 9" key="1">
    <citation type="submission" date="2019-02" db="EMBL/GenBank/DDBJ databases">
        <title>Deep-cultivation of Planctomycetes and their phenomic and genomic characterization uncovers novel biology.</title>
        <authorList>
            <person name="Wiegand S."/>
            <person name="Jogler M."/>
            <person name="Boedeker C."/>
            <person name="Pinto D."/>
            <person name="Vollmers J."/>
            <person name="Rivas-Marin E."/>
            <person name="Kohn T."/>
            <person name="Peeters S.H."/>
            <person name="Heuer A."/>
            <person name="Rast P."/>
            <person name="Oberbeckmann S."/>
            <person name="Bunk B."/>
            <person name="Jeske O."/>
            <person name="Meyerdierks A."/>
            <person name="Storesund J.E."/>
            <person name="Kallscheuer N."/>
            <person name="Luecker S."/>
            <person name="Lage O.M."/>
            <person name="Pohl T."/>
            <person name="Merkel B.J."/>
            <person name="Hornburger P."/>
            <person name="Mueller R.-W."/>
            <person name="Bruemmer F."/>
            <person name="Labrenz M."/>
            <person name="Spormann A.M."/>
            <person name="Op Den Camp H."/>
            <person name="Overmann J."/>
            <person name="Amann R."/>
            <person name="Jetten M.S.M."/>
            <person name="Mascher T."/>
            <person name="Medema M.H."/>
            <person name="Devos D.P."/>
            <person name="Kaster A.-K."/>
            <person name="Ovreas L."/>
            <person name="Rohde M."/>
            <person name="Galperin M.Y."/>
            <person name="Jogler C."/>
        </authorList>
    </citation>
    <scope>NUCLEOTIDE SEQUENCE [LARGE SCALE GENOMIC DNA]</scope>
    <source>
        <strain evidence="8 9">Poly41</strain>
    </source>
</reference>
<dbReference type="InterPro" id="IPR012341">
    <property type="entry name" value="6hp_glycosidase-like_sf"/>
</dbReference>
<dbReference type="Proteomes" id="UP000319143">
    <property type="component" value="Unassembled WGS sequence"/>
</dbReference>
<name>A0A5C6DYW5_9BACT</name>
<dbReference type="EMBL" id="SJPV01000001">
    <property type="protein sequence ID" value="TWU42633.1"/>
    <property type="molecule type" value="Genomic_DNA"/>
</dbReference>
<keyword evidence="8" id="KW-0378">Hydrolase</keyword>
<keyword evidence="5" id="KW-0732">Signal</keyword>
<evidence type="ECO:0000256" key="5">
    <source>
        <dbReference type="SAM" id="SignalP"/>
    </source>
</evidence>
<feature type="signal peptide" evidence="5">
    <location>
        <begin position="1"/>
        <end position="22"/>
    </location>
</feature>
<keyword evidence="2" id="KW-0119">Carbohydrate metabolism</keyword>
<evidence type="ECO:0000259" key="6">
    <source>
        <dbReference type="Pfam" id="PF00759"/>
    </source>
</evidence>
<dbReference type="SUPFAM" id="SSF48208">
    <property type="entry name" value="Six-hairpin glycosidases"/>
    <property type="match status" value="1"/>
</dbReference>
<feature type="chain" id="PRO_5023085840" evidence="5">
    <location>
        <begin position="23"/>
        <end position="1152"/>
    </location>
</feature>
<keyword evidence="4" id="KW-0175">Coiled coil</keyword>
<evidence type="ECO:0000256" key="2">
    <source>
        <dbReference type="ARBA" id="ARBA00023277"/>
    </source>
</evidence>
<protein>
    <submittedName>
        <fullName evidence="8">Endoglucanase D</fullName>
        <ecNumber evidence="8">3.2.1.4</ecNumber>
    </submittedName>
</protein>
<dbReference type="AlphaFoldDB" id="A0A5C6DYW5"/>
<evidence type="ECO:0000259" key="7">
    <source>
        <dbReference type="Pfam" id="PF02927"/>
    </source>
</evidence>
<gene>
    <name evidence="8" type="primary">celD</name>
    <name evidence="8" type="ORF">Poly41_09320</name>
</gene>
<dbReference type="InterPro" id="IPR001701">
    <property type="entry name" value="Glyco_hydro_9"/>
</dbReference>
<dbReference type="Gene3D" id="2.60.40.10">
    <property type="entry name" value="Immunoglobulins"/>
    <property type="match status" value="1"/>
</dbReference>
<evidence type="ECO:0000313" key="8">
    <source>
        <dbReference type="EMBL" id="TWU42633.1"/>
    </source>
</evidence>
<dbReference type="EC" id="3.2.1.4" evidence="8"/>